<dbReference type="InterPro" id="IPR045155">
    <property type="entry name" value="Beta-lactam_cat"/>
</dbReference>
<name>A0ABV8XW76_9MICC</name>
<dbReference type="SUPFAM" id="SSF56601">
    <property type="entry name" value="beta-lactamase/transpeptidase-like"/>
    <property type="match status" value="1"/>
</dbReference>
<reference evidence="3" key="1">
    <citation type="journal article" date="2019" name="Int. J. Syst. Evol. Microbiol.">
        <title>The Global Catalogue of Microorganisms (GCM) 10K type strain sequencing project: providing services to taxonomists for standard genome sequencing and annotation.</title>
        <authorList>
            <consortium name="The Broad Institute Genomics Platform"/>
            <consortium name="The Broad Institute Genome Sequencing Center for Infectious Disease"/>
            <person name="Wu L."/>
            <person name="Ma J."/>
        </authorList>
    </citation>
    <scope>NUCLEOTIDE SEQUENCE [LARGE SCALE GENOMIC DNA]</scope>
    <source>
        <strain evidence="3">CGMCC 1.12125</strain>
    </source>
</reference>
<evidence type="ECO:0000313" key="3">
    <source>
        <dbReference type="Proteomes" id="UP001595965"/>
    </source>
</evidence>
<dbReference type="RefSeq" id="WP_344229361.1">
    <property type="nucleotide sequence ID" value="NZ_BAAALH010000002.1"/>
</dbReference>
<evidence type="ECO:0000313" key="2">
    <source>
        <dbReference type="EMBL" id="MFC4428857.1"/>
    </source>
</evidence>
<protein>
    <submittedName>
        <fullName evidence="2">Serine hydrolase</fullName>
    </submittedName>
</protein>
<accession>A0ABV8XW76</accession>
<dbReference type="InterPro" id="IPR012338">
    <property type="entry name" value="Beta-lactam/transpept-like"/>
</dbReference>
<dbReference type="EMBL" id="JBHSEN010000001">
    <property type="protein sequence ID" value="MFC4428857.1"/>
    <property type="molecule type" value="Genomic_DNA"/>
</dbReference>
<keyword evidence="3" id="KW-1185">Reference proteome</keyword>
<proteinExistence type="predicted"/>
<gene>
    <name evidence="2" type="ORF">ACFO0K_04085</name>
</gene>
<dbReference type="Proteomes" id="UP001595965">
    <property type="component" value="Unassembled WGS sequence"/>
</dbReference>
<feature type="domain" description="Beta-lactamase class A catalytic" evidence="1">
    <location>
        <begin position="27"/>
        <end position="168"/>
    </location>
</feature>
<dbReference type="GO" id="GO:0016787">
    <property type="term" value="F:hydrolase activity"/>
    <property type="evidence" value="ECO:0007669"/>
    <property type="project" value="UniProtKB-KW"/>
</dbReference>
<comment type="caution">
    <text evidence="2">The sequence shown here is derived from an EMBL/GenBank/DDBJ whole genome shotgun (WGS) entry which is preliminary data.</text>
</comment>
<dbReference type="Gene3D" id="3.40.710.10">
    <property type="entry name" value="DD-peptidase/beta-lactamase superfamily"/>
    <property type="match status" value="1"/>
</dbReference>
<evidence type="ECO:0000259" key="1">
    <source>
        <dbReference type="Pfam" id="PF13354"/>
    </source>
</evidence>
<keyword evidence="2" id="KW-0378">Hydrolase</keyword>
<sequence>MSRLPAVRAVRLADIPAAYPQLCFAARFSDGSEYSHDAGTRHPLAGTGTLVFAAAVARWAESDPGLLGERLTLTADHRRASRTGTLRRMDSELRLTVDDALSLIVGTGDGACLQAVLEFLAGRGVDLLEVAGTLIGDWNLADTEITGFEPEAGVTTPADLCTALSRLPERVLGWMGEVFEPAGLASALPGFGPRTVPHHTVAGWESAGNLSGEATGDRPRSGFASVLVLPGADGRLPGGEAEDADGCADAGAGAAVVAAYRPALHRDGAAVTPLEASTALGTLGLSVWRGWTGLEQPLPAPQATLPST</sequence>
<dbReference type="Pfam" id="PF13354">
    <property type="entry name" value="Beta-lactamase2"/>
    <property type="match status" value="1"/>
</dbReference>
<organism evidence="2 3">
    <name type="scientific">Citricoccus alkalitolerans</name>
    <dbReference type="NCBI Taxonomy" id="246603"/>
    <lineage>
        <taxon>Bacteria</taxon>
        <taxon>Bacillati</taxon>
        <taxon>Actinomycetota</taxon>
        <taxon>Actinomycetes</taxon>
        <taxon>Micrococcales</taxon>
        <taxon>Micrococcaceae</taxon>
        <taxon>Citricoccus</taxon>
    </lineage>
</organism>